<evidence type="ECO:0000259" key="1">
    <source>
        <dbReference type="Pfam" id="PF13271"/>
    </source>
</evidence>
<dbReference type="PATRIC" id="fig|762836.4.peg.514"/>
<protein>
    <recommendedName>
        <fullName evidence="1">DUF4062 domain-containing protein</fullName>
    </recommendedName>
</protein>
<evidence type="ECO:0000313" key="3">
    <source>
        <dbReference type="Proteomes" id="UP000175989"/>
    </source>
</evidence>
<dbReference type="InterPro" id="IPR025139">
    <property type="entry name" value="DUF4062"/>
</dbReference>
<name>A0A1E7X6Q4_9BURK</name>
<organism evidence="2 3">
    <name type="scientific">Duganella phyllosphaerae</name>
    <dbReference type="NCBI Taxonomy" id="762836"/>
    <lineage>
        <taxon>Bacteria</taxon>
        <taxon>Pseudomonadati</taxon>
        <taxon>Pseudomonadota</taxon>
        <taxon>Betaproteobacteria</taxon>
        <taxon>Burkholderiales</taxon>
        <taxon>Oxalobacteraceae</taxon>
        <taxon>Telluria group</taxon>
        <taxon>Duganella</taxon>
    </lineage>
</organism>
<dbReference type="EMBL" id="LROM01000036">
    <property type="protein sequence ID" value="OFA08807.1"/>
    <property type="molecule type" value="Genomic_DNA"/>
</dbReference>
<dbReference type="Proteomes" id="UP000175989">
    <property type="component" value="Unassembled WGS sequence"/>
</dbReference>
<keyword evidence="3" id="KW-1185">Reference proteome</keyword>
<dbReference type="AlphaFoldDB" id="A0A1E7X6Q4"/>
<dbReference type="Pfam" id="PF13271">
    <property type="entry name" value="DUF4062"/>
    <property type="match status" value="1"/>
</dbReference>
<feature type="domain" description="DUF4062" evidence="1">
    <location>
        <begin position="6"/>
        <end position="87"/>
    </location>
</feature>
<accession>A0A1E7X6Q4</accession>
<dbReference type="RefSeq" id="WP_070246113.1">
    <property type="nucleotide sequence ID" value="NZ_LROM01000036.1"/>
</dbReference>
<comment type="caution">
    <text evidence="2">The sequence shown here is derived from an EMBL/GenBank/DDBJ whole genome shotgun (WGS) entry which is preliminary data.</text>
</comment>
<sequence>MQKRYQVFVSSTYDDLREERKAVMQGLLELDCFPAAMELFSAADSDQWTLIKKVIDDSDYYVVVVGGRYGSLGPDGMSYTEMEYRYALEQRKPIIGFVHADPGQIPSAKTEQSAEGRDKLQLFKELVLKKLCRRWSSPADLQSGVIVGVLHLMRNNPAVGWVKATPSGEVNAEELIKYRRRIDELEALLLASAPPPFPIEDLSQGDELCELRYNFQSARVGQGASSHDSTVMLTWNTIFAVVGPDLLNGTTESVLKASIGSRIKQEVEADLKSQRNFRDVSLFNFTVHQEDFYTVVYQFRSLGLIVIATEGVIRRWKLTPQGDQLLAYIKAVRRKVK</sequence>
<reference evidence="3" key="1">
    <citation type="journal article" date="2016" name="Front. Microbiol.">
        <title>Molecular Keys to the Janthinobacterium and Duganella spp. Interaction with the Plant Pathogen Fusarium graminearum.</title>
        <authorList>
            <person name="Haack F.S."/>
            <person name="Poehlein A."/>
            <person name="Kroger C."/>
            <person name="Voigt C.A."/>
            <person name="Piepenbring M."/>
            <person name="Bode H.B."/>
            <person name="Daniel R."/>
            <person name="Schafer W."/>
            <person name="Streit W.R."/>
        </authorList>
    </citation>
    <scope>NUCLEOTIDE SEQUENCE [LARGE SCALE GENOMIC DNA]</scope>
    <source>
        <strain evidence="3">T54</strain>
    </source>
</reference>
<proteinExistence type="predicted"/>
<evidence type="ECO:0000313" key="2">
    <source>
        <dbReference type="EMBL" id="OFA08807.1"/>
    </source>
</evidence>
<gene>
    <name evidence="2" type="ORF">DUPY_04830</name>
</gene>